<evidence type="ECO:0000256" key="5">
    <source>
        <dbReference type="SAM" id="Phobius"/>
    </source>
</evidence>
<sequence>MSIKDNYRIAVCQAITKDIPIAGGPRNIVILNATIAGVVFLGFENIIIMPLFAFTHVLIIYSAKRDQKFFECFKRYMKHKRYYHP</sequence>
<proteinExistence type="predicted"/>
<keyword evidence="7" id="KW-1185">Reference proteome</keyword>
<dbReference type="OrthoDB" id="90568at2"/>
<dbReference type="EMBL" id="CP002283">
    <property type="protein sequence ID" value="ADO84635.1"/>
    <property type="molecule type" value="Genomic_DNA"/>
</dbReference>
<dbReference type="RefSeq" id="WP_013389287.1">
    <property type="nucleotide sequence ID" value="NC_014634.1"/>
</dbReference>
<dbReference type="AlphaFoldDB" id="E3HE23"/>
<gene>
    <name evidence="6" type="ordered locus">Ilyop_2888</name>
</gene>
<comment type="subcellular location">
    <subcellularLocation>
        <location evidence="1">Membrane</location>
    </subcellularLocation>
</comment>
<evidence type="ECO:0000256" key="1">
    <source>
        <dbReference type="ARBA" id="ARBA00004370"/>
    </source>
</evidence>
<evidence type="ECO:0000256" key="4">
    <source>
        <dbReference type="ARBA" id="ARBA00023136"/>
    </source>
</evidence>
<evidence type="ECO:0000313" key="7">
    <source>
        <dbReference type="Proteomes" id="UP000006875"/>
    </source>
</evidence>
<keyword evidence="4 5" id="KW-0472">Membrane</keyword>
<protein>
    <submittedName>
        <fullName evidence="6">Type IV secretory pathway TrbD protein</fullName>
    </submittedName>
</protein>
<name>E3HE23_ILYPC</name>
<dbReference type="HOGENOM" id="CLU_190606_0_0_0"/>
<dbReference type="Pfam" id="PF05101">
    <property type="entry name" value="VirB3"/>
    <property type="match status" value="1"/>
</dbReference>
<dbReference type="KEGG" id="ipo:Ilyop_2888"/>
<accession>E3HE23</accession>
<organism evidence="6 7">
    <name type="scientific">Ilyobacter polytropus (strain ATCC 51220 / DSM 2926 / LMG 16218 / CuHBu1)</name>
    <dbReference type="NCBI Taxonomy" id="572544"/>
    <lineage>
        <taxon>Bacteria</taxon>
        <taxon>Fusobacteriati</taxon>
        <taxon>Fusobacteriota</taxon>
        <taxon>Fusobacteriia</taxon>
        <taxon>Fusobacteriales</taxon>
        <taxon>Fusobacteriaceae</taxon>
        <taxon>Ilyobacter</taxon>
    </lineage>
</organism>
<dbReference type="Proteomes" id="UP000006875">
    <property type="component" value="Plasmid pILYOP02"/>
</dbReference>
<keyword evidence="2 5" id="KW-0812">Transmembrane</keyword>
<feature type="transmembrane region" description="Helical" evidence="5">
    <location>
        <begin position="35"/>
        <end position="61"/>
    </location>
</feature>
<keyword evidence="6" id="KW-0614">Plasmid</keyword>
<evidence type="ECO:0000256" key="3">
    <source>
        <dbReference type="ARBA" id="ARBA00022989"/>
    </source>
</evidence>
<dbReference type="InterPro" id="IPR007792">
    <property type="entry name" value="T4SS_VirB3/TrbD/AvhB"/>
</dbReference>
<dbReference type="GO" id="GO:0016020">
    <property type="term" value="C:membrane"/>
    <property type="evidence" value="ECO:0007669"/>
    <property type="project" value="UniProtKB-SubCell"/>
</dbReference>
<evidence type="ECO:0000256" key="2">
    <source>
        <dbReference type="ARBA" id="ARBA00022692"/>
    </source>
</evidence>
<reference evidence="6 7" key="1">
    <citation type="journal article" date="2010" name="Stand. Genomic Sci.">
        <title>Complete genome sequence of Ilyobacter polytropus type strain (CuHbu1).</title>
        <authorList>
            <person name="Sikorski J."/>
            <person name="Chertkov O."/>
            <person name="Lapidus A."/>
            <person name="Nolan M."/>
            <person name="Lucas S."/>
            <person name="Del Rio T.G."/>
            <person name="Tice H."/>
            <person name="Cheng J.F."/>
            <person name="Tapia R."/>
            <person name="Han C."/>
            <person name="Goodwin L."/>
            <person name="Pitluck S."/>
            <person name="Liolios K."/>
            <person name="Ivanova N."/>
            <person name="Mavromatis K."/>
            <person name="Mikhailova N."/>
            <person name="Pati A."/>
            <person name="Chen A."/>
            <person name="Palaniappan K."/>
            <person name="Land M."/>
            <person name="Hauser L."/>
            <person name="Chang Y.J."/>
            <person name="Jeffries C.D."/>
            <person name="Brambilla E."/>
            <person name="Yasawong M."/>
            <person name="Rohde M."/>
            <person name="Pukall R."/>
            <person name="Spring S."/>
            <person name="Goker M."/>
            <person name="Woyke T."/>
            <person name="Bristow J."/>
            <person name="Eisen J.A."/>
            <person name="Markowitz V."/>
            <person name="Hugenholtz P."/>
            <person name="Kyrpides N.C."/>
            <person name="Klenk H.P."/>
        </authorList>
    </citation>
    <scope>NUCLEOTIDE SEQUENCE [LARGE SCALE GENOMIC DNA]</scope>
    <source>
        <strain evidence="7">ATCC 51220 / DSM 2926 / LMG 16218 / CuHBu1</strain>
        <plasmid evidence="7">pILYOP02</plasmid>
    </source>
</reference>
<geneLocation type="plasmid" evidence="6 7">
    <name>pILYOP02</name>
</geneLocation>
<evidence type="ECO:0000313" key="6">
    <source>
        <dbReference type="EMBL" id="ADO84635.1"/>
    </source>
</evidence>
<keyword evidence="3 5" id="KW-1133">Transmembrane helix</keyword>
<dbReference type="TCDB" id="3.A.7.4.2">
    <property type="family name" value="the type iv (conjugal dna-protein transfer or virb) secretory pathway (ivsp) family"/>
</dbReference>
<dbReference type="eggNOG" id="COG5268">
    <property type="taxonomic scope" value="Bacteria"/>
</dbReference>